<gene>
    <name evidence="2" type="ORF">ColLi_12375</name>
</gene>
<sequence>MAKEWLAFTHKVKSYTALQVAAVLGHTHLVETLIIAGVDINAVTVCCWRCEAEAETDAIHDITPRASRKTPLHLAICHHNWDTAKAIIRHGSSLVVDGPDGPEDVLGWIDYNGPNIRNLSALHDLIRRWAPGDEAYDFADWLVTHGGIDINTLTNQGMTHLATACAAGQFKLAHRLLSLGTNCNDRVPTRPTETLIHVALRACNDMGMRRLAVNAGDHEYLLSLSGRDEAFDMVLELVQLLLHGVDVDATDASEQMALHVGATFGGLGVIELPLGSGAKPELRDTSGATPLDLAKKQSPLVTPAQLVETSWLRAFAVPYQWRQHRHGTALYSPRPRRHARSTPMARSSRIRLAGWFSSSARSTHRTLRAACVTSAVWSSTVKTRFHKHVPNLPLTYRGGNSFLRFAFGGVAAVFWVAEGRPRVILKLKTHDNHVKALREHIVRVEFRDSRNKTCFLRFVLPFVLNMEEKSRSFVRRAWRKGTM</sequence>
<dbReference type="PANTHER" id="PTHR24133">
    <property type="entry name" value="ANKYRIN DOMAIN-CONTAINING"/>
    <property type="match status" value="1"/>
</dbReference>
<evidence type="ECO:0000313" key="3">
    <source>
        <dbReference type="Proteomes" id="UP001055172"/>
    </source>
</evidence>
<dbReference type="Gene3D" id="1.25.40.20">
    <property type="entry name" value="Ankyrin repeat-containing domain"/>
    <property type="match status" value="2"/>
</dbReference>
<accession>A0AA37H096</accession>
<name>A0AA37H096_9PEZI</name>
<dbReference type="AlphaFoldDB" id="A0AA37H096"/>
<dbReference type="PROSITE" id="PS50088">
    <property type="entry name" value="ANK_REPEAT"/>
    <property type="match status" value="1"/>
</dbReference>
<protein>
    <submittedName>
        <fullName evidence="2">Ankyrin repeat protein RF_0381</fullName>
    </submittedName>
</protein>
<dbReference type="InterPro" id="IPR052391">
    <property type="entry name" value="E3_Ligase-Neurotoxin"/>
</dbReference>
<keyword evidence="1" id="KW-0040">ANK repeat</keyword>
<dbReference type="InterPro" id="IPR002110">
    <property type="entry name" value="Ankyrin_rpt"/>
</dbReference>
<organism evidence="2 3">
    <name type="scientific">Colletotrichum liriopes</name>
    <dbReference type="NCBI Taxonomy" id="708192"/>
    <lineage>
        <taxon>Eukaryota</taxon>
        <taxon>Fungi</taxon>
        <taxon>Dikarya</taxon>
        <taxon>Ascomycota</taxon>
        <taxon>Pezizomycotina</taxon>
        <taxon>Sordariomycetes</taxon>
        <taxon>Hypocreomycetidae</taxon>
        <taxon>Glomerellales</taxon>
        <taxon>Glomerellaceae</taxon>
        <taxon>Colletotrichum</taxon>
        <taxon>Colletotrichum spaethianum species complex</taxon>
    </lineage>
</organism>
<dbReference type="InterPro" id="IPR036770">
    <property type="entry name" value="Ankyrin_rpt-contain_sf"/>
</dbReference>
<dbReference type="SMART" id="SM00248">
    <property type="entry name" value="ANK"/>
    <property type="match status" value="4"/>
</dbReference>
<dbReference type="PANTHER" id="PTHR24133:SF40">
    <property type="entry name" value="ANKYRIN REPEAT DOMAIN 44"/>
    <property type="match status" value="1"/>
</dbReference>
<feature type="repeat" description="ANK" evidence="1">
    <location>
        <begin position="13"/>
        <end position="45"/>
    </location>
</feature>
<evidence type="ECO:0000256" key="1">
    <source>
        <dbReference type="PROSITE-ProRule" id="PRU00023"/>
    </source>
</evidence>
<evidence type="ECO:0000313" key="2">
    <source>
        <dbReference type="EMBL" id="GJC89537.1"/>
    </source>
</evidence>
<keyword evidence="3" id="KW-1185">Reference proteome</keyword>
<dbReference type="Proteomes" id="UP001055172">
    <property type="component" value="Unassembled WGS sequence"/>
</dbReference>
<reference evidence="2 3" key="1">
    <citation type="submission" date="2021-07" db="EMBL/GenBank/DDBJ databases">
        <title>Genome data of Colletotrichum spaethianum.</title>
        <authorList>
            <person name="Utami Y.D."/>
            <person name="Hiruma K."/>
        </authorList>
    </citation>
    <scope>NUCLEOTIDE SEQUENCE [LARGE SCALE GENOMIC DNA]</scope>
    <source>
        <strain evidence="2 3">MAFF 242679</strain>
    </source>
</reference>
<comment type="caution">
    <text evidence="2">The sequence shown here is derived from an EMBL/GenBank/DDBJ whole genome shotgun (WGS) entry which is preliminary data.</text>
</comment>
<dbReference type="Pfam" id="PF00023">
    <property type="entry name" value="Ank"/>
    <property type="match status" value="2"/>
</dbReference>
<dbReference type="PROSITE" id="PS50297">
    <property type="entry name" value="ANK_REP_REGION"/>
    <property type="match status" value="1"/>
</dbReference>
<proteinExistence type="predicted"/>
<dbReference type="SUPFAM" id="SSF48403">
    <property type="entry name" value="Ankyrin repeat"/>
    <property type="match status" value="1"/>
</dbReference>
<dbReference type="EMBL" id="BPPX01000042">
    <property type="protein sequence ID" value="GJC89537.1"/>
    <property type="molecule type" value="Genomic_DNA"/>
</dbReference>